<dbReference type="Proteomes" id="UP001583177">
    <property type="component" value="Unassembled WGS sequence"/>
</dbReference>
<protein>
    <recommendedName>
        <fullName evidence="1">Aminoglycoside phosphotransferase domain-containing protein</fullName>
    </recommendedName>
</protein>
<dbReference type="SUPFAM" id="SSF56112">
    <property type="entry name" value="Protein kinase-like (PK-like)"/>
    <property type="match status" value="1"/>
</dbReference>
<sequence length="288" mass="31759">MAADSDKPKPLPMWLQLRITASTLLSKSRRLGTGSVVVLPFKKIAKLDVSANEIAAMEFVRANTTVPIPKILEVHDKQPDGSAHIVMSQVPGEDLEDVLSTLSAGQITSIVKELAGYLGQLRRLEPKDAASSPPKQQDATLIGGVGGVLGHDVRLGSSGWGPFCTLAEFHTYLRFGEPLEHWDHEPAVMAVHGKDDGAYKLKFTHADIALRNIRVKDGKIVGIIDWEFAGWYPEYWEYTKMHYGGAGARPTWKTFFDAVEAESGIEKYKEELKAEEAIWARAGPFGYE</sequence>
<reference evidence="2 3" key="1">
    <citation type="journal article" date="2024" name="IMA Fungus">
        <title>IMA Genome - F19 : A genome assembly and annotation guide to empower mycologists, including annotated draft genome sequences of Ceratocystis pirilliformis, Diaporthe australafricana, Fusarium ophioides, Paecilomyces lecythidis, and Sporothrix stenoceras.</title>
        <authorList>
            <person name="Aylward J."/>
            <person name="Wilson A.M."/>
            <person name="Visagie C.M."/>
            <person name="Spraker J."/>
            <person name="Barnes I."/>
            <person name="Buitendag C."/>
            <person name="Ceriani C."/>
            <person name="Del Mar Angel L."/>
            <person name="du Plessis D."/>
            <person name="Fuchs T."/>
            <person name="Gasser K."/>
            <person name="Kramer D."/>
            <person name="Li W."/>
            <person name="Munsamy K."/>
            <person name="Piso A."/>
            <person name="Price J.L."/>
            <person name="Sonnekus B."/>
            <person name="Thomas C."/>
            <person name="van der Nest A."/>
            <person name="van Dijk A."/>
            <person name="van Heerden A."/>
            <person name="van Vuuren N."/>
            <person name="Yilmaz N."/>
            <person name="Duong T.A."/>
            <person name="van der Merwe N.A."/>
            <person name="Wingfield M.J."/>
            <person name="Wingfield B.D."/>
        </authorList>
    </citation>
    <scope>NUCLEOTIDE SEQUENCE [LARGE SCALE GENOMIC DNA]</scope>
    <source>
        <strain evidence="2 3">CMW 18300</strain>
    </source>
</reference>
<dbReference type="EMBL" id="JAWRVE010000107">
    <property type="protein sequence ID" value="KAL1858191.1"/>
    <property type="molecule type" value="Genomic_DNA"/>
</dbReference>
<accession>A0ABR3WBQ4</accession>
<dbReference type="InterPro" id="IPR002575">
    <property type="entry name" value="Aminoglycoside_PTrfase"/>
</dbReference>
<name>A0ABR3WBQ4_9PEZI</name>
<dbReference type="PANTHER" id="PTHR21310:SF15">
    <property type="entry name" value="AMINOGLYCOSIDE PHOSPHOTRANSFERASE DOMAIN-CONTAINING PROTEIN"/>
    <property type="match status" value="1"/>
</dbReference>
<dbReference type="Pfam" id="PF01636">
    <property type="entry name" value="APH"/>
    <property type="match status" value="1"/>
</dbReference>
<organism evidence="2 3">
    <name type="scientific">Diaporthe australafricana</name>
    <dbReference type="NCBI Taxonomy" id="127596"/>
    <lineage>
        <taxon>Eukaryota</taxon>
        <taxon>Fungi</taxon>
        <taxon>Dikarya</taxon>
        <taxon>Ascomycota</taxon>
        <taxon>Pezizomycotina</taxon>
        <taxon>Sordariomycetes</taxon>
        <taxon>Sordariomycetidae</taxon>
        <taxon>Diaporthales</taxon>
        <taxon>Diaporthaceae</taxon>
        <taxon>Diaporthe</taxon>
    </lineage>
</organism>
<dbReference type="InterPro" id="IPR011009">
    <property type="entry name" value="Kinase-like_dom_sf"/>
</dbReference>
<comment type="caution">
    <text evidence="2">The sequence shown here is derived from an EMBL/GenBank/DDBJ whole genome shotgun (WGS) entry which is preliminary data.</text>
</comment>
<evidence type="ECO:0000259" key="1">
    <source>
        <dbReference type="Pfam" id="PF01636"/>
    </source>
</evidence>
<dbReference type="PANTHER" id="PTHR21310">
    <property type="entry name" value="AMINOGLYCOSIDE PHOSPHOTRANSFERASE-RELATED-RELATED"/>
    <property type="match status" value="1"/>
</dbReference>
<keyword evidence="3" id="KW-1185">Reference proteome</keyword>
<evidence type="ECO:0000313" key="3">
    <source>
        <dbReference type="Proteomes" id="UP001583177"/>
    </source>
</evidence>
<feature type="domain" description="Aminoglycoside phosphotransferase" evidence="1">
    <location>
        <begin position="37"/>
        <end position="252"/>
    </location>
</feature>
<evidence type="ECO:0000313" key="2">
    <source>
        <dbReference type="EMBL" id="KAL1858191.1"/>
    </source>
</evidence>
<dbReference type="InterPro" id="IPR051678">
    <property type="entry name" value="AGP_Transferase"/>
</dbReference>
<proteinExistence type="predicted"/>
<gene>
    <name evidence="2" type="ORF">Daus18300_010073</name>
</gene>
<dbReference type="CDD" id="cd05120">
    <property type="entry name" value="APH_ChoK_like"/>
    <property type="match status" value="1"/>
</dbReference>
<dbReference type="Gene3D" id="3.90.1200.10">
    <property type="match status" value="1"/>
</dbReference>